<dbReference type="AlphaFoldDB" id="A0A4S9E4M2"/>
<accession>A0A4S9E4M2</accession>
<dbReference type="Gene3D" id="3.30.710.10">
    <property type="entry name" value="Potassium Channel Kv1.1, Chain A"/>
    <property type="match status" value="1"/>
</dbReference>
<evidence type="ECO:0000313" key="3">
    <source>
        <dbReference type="Proteomes" id="UP000308953"/>
    </source>
</evidence>
<organism evidence="2 3">
    <name type="scientific">Aureobasidium pullulans</name>
    <name type="common">Black yeast</name>
    <name type="synonym">Pullularia pullulans</name>
    <dbReference type="NCBI Taxonomy" id="5580"/>
    <lineage>
        <taxon>Eukaryota</taxon>
        <taxon>Fungi</taxon>
        <taxon>Dikarya</taxon>
        <taxon>Ascomycota</taxon>
        <taxon>Pezizomycotina</taxon>
        <taxon>Dothideomycetes</taxon>
        <taxon>Dothideomycetidae</taxon>
        <taxon>Dothideales</taxon>
        <taxon>Saccotheciaceae</taxon>
        <taxon>Aureobasidium</taxon>
    </lineage>
</organism>
<dbReference type="SUPFAM" id="SSF54695">
    <property type="entry name" value="POZ domain"/>
    <property type="match status" value="1"/>
</dbReference>
<comment type="caution">
    <text evidence="2">The sequence shown here is derived from an EMBL/GenBank/DDBJ whole genome shotgun (WGS) entry which is preliminary data.</text>
</comment>
<feature type="domain" description="BTB" evidence="1">
    <location>
        <begin position="105"/>
        <end position="174"/>
    </location>
</feature>
<dbReference type="InterPro" id="IPR011333">
    <property type="entry name" value="SKP1/BTB/POZ_sf"/>
</dbReference>
<dbReference type="InterPro" id="IPR000210">
    <property type="entry name" value="BTB/POZ_dom"/>
</dbReference>
<evidence type="ECO:0000259" key="1">
    <source>
        <dbReference type="PROSITE" id="PS50097"/>
    </source>
</evidence>
<dbReference type="PROSITE" id="PS50097">
    <property type="entry name" value="BTB"/>
    <property type="match status" value="1"/>
</dbReference>
<dbReference type="Proteomes" id="UP000308953">
    <property type="component" value="Unassembled WGS sequence"/>
</dbReference>
<reference evidence="2 3" key="1">
    <citation type="submission" date="2018-10" db="EMBL/GenBank/DDBJ databases">
        <title>Fifty Aureobasidium pullulans genomes reveal a recombining polyextremotolerant generalist.</title>
        <authorList>
            <person name="Gostincar C."/>
            <person name="Turk M."/>
            <person name="Zajc J."/>
            <person name="Gunde-Cimerman N."/>
        </authorList>
    </citation>
    <scope>NUCLEOTIDE SEQUENCE [LARGE SCALE GENOMIC DNA]</scope>
    <source>
        <strain evidence="2 3">EXF-9785</strain>
    </source>
</reference>
<name>A0A4S9E4M2_AURPU</name>
<sequence length="340" mass="38847">MHFYSCIMVDSGAREEAELYLLGSRESFTAFLVDGASGASSILFSAPPQSLSSRQFTFLTQHHNTIIVNSFIMPLDVSGGAEPDKKWERNTWSAKNVSKIIASSSDMMKINSQNKSFSATVHRELLCYYSPYYTAALKGGFAVAQTNTITVDLSDEETADLVSWLYSGQIISSYYSQLFDVYVFADEKKMLALRRSLMSKIVLCCDARNEDSEANEINYFGLDDMLPYIYRLPPSCGLFRYLADFYVHHWILMPCDVRFDKEDPDKRIPREFYWYVIKALAADRNRMITPKASNLLCRCCQHSSCNYHEHVNGDEWGQTCEEVYENTPTDINVPGESYYD</sequence>
<protein>
    <recommendedName>
        <fullName evidence="1">BTB domain-containing protein</fullName>
    </recommendedName>
</protein>
<gene>
    <name evidence="2" type="ORF">D6D10_09251</name>
</gene>
<dbReference type="EMBL" id="QZAV01000370">
    <property type="protein sequence ID" value="THX28220.1"/>
    <property type="molecule type" value="Genomic_DNA"/>
</dbReference>
<evidence type="ECO:0000313" key="2">
    <source>
        <dbReference type="EMBL" id="THX28220.1"/>
    </source>
</evidence>
<proteinExistence type="predicted"/>